<dbReference type="Pfam" id="PF13333">
    <property type="entry name" value="rve_2"/>
    <property type="match status" value="1"/>
</dbReference>
<evidence type="ECO:0000259" key="1">
    <source>
        <dbReference type="Pfam" id="PF13333"/>
    </source>
</evidence>
<dbReference type="Proteomes" id="UP000032233">
    <property type="component" value="Unassembled WGS sequence"/>
</dbReference>
<feature type="domain" description="Integrase catalytic" evidence="1">
    <location>
        <begin position="1"/>
        <end position="45"/>
    </location>
</feature>
<evidence type="ECO:0000313" key="3">
    <source>
        <dbReference type="Proteomes" id="UP000032233"/>
    </source>
</evidence>
<evidence type="ECO:0000313" key="2">
    <source>
        <dbReference type="EMBL" id="KIX11628.1"/>
    </source>
</evidence>
<keyword evidence="3" id="KW-1185">Reference proteome</keyword>
<dbReference type="OrthoDB" id="9801287at2"/>
<dbReference type="EMBL" id="AZAC01000050">
    <property type="protein sequence ID" value="KIX11628.1"/>
    <property type="molecule type" value="Genomic_DNA"/>
</dbReference>
<dbReference type="RefSeq" id="WP_156360871.1">
    <property type="nucleotide sequence ID" value="NZ_AZAC01000050.1"/>
</dbReference>
<reference evidence="2 3" key="1">
    <citation type="submission" date="2013-11" db="EMBL/GenBank/DDBJ databases">
        <title>Metagenomic analysis of a methanogenic consortium involved in long chain n-alkane degradation.</title>
        <authorList>
            <person name="Davidova I.A."/>
            <person name="Callaghan A.V."/>
            <person name="Wawrik B."/>
            <person name="Pruitt S."/>
            <person name="Marks C."/>
            <person name="Duncan K.E."/>
            <person name="Suflita J.M."/>
        </authorList>
    </citation>
    <scope>NUCLEOTIDE SEQUENCE [LARGE SCALE GENOMIC DNA]</scope>
    <source>
        <strain evidence="2 3">SPR</strain>
    </source>
</reference>
<comment type="caution">
    <text evidence="2">The sequence shown here is derived from an EMBL/GenBank/DDBJ whole genome shotgun (WGS) entry which is preliminary data.</text>
</comment>
<dbReference type="GO" id="GO:0015074">
    <property type="term" value="P:DNA integration"/>
    <property type="evidence" value="ECO:0007669"/>
    <property type="project" value="InterPro"/>
</dbReference>
<name>A0A0D2HM08_9BACT</name>
<sequence>ELVMHRDYQTKTQAKADIFEYTEVFYNRIRRHSSLGYMNPEQYEAINMAA</sequence>
<dbReference type="PANTHER" id="PTHR46889">
    <property type="entry name" value="TRANSPOSASE INSF FOR INSERTION SEQUENCE IS3B-RELATED"/>
    <property type="match status" value="1"/>
</dbReference>
<dbReference type="InterPro" id="IPR001584">
    <property type="entry name" value="Integrase_cat-core"/>
</dbReference>
<dbReference type="InterPro" id="IPR050900">
    <property type="entry name" value="Transposase_IS3/IS150/IS904"/>
</dbReference>
<protein>
    <recommendedName>
        <fullName evidence="1">Integrase catalytic domain-containing protein</fullName>
    </recommendedName>
</protein>
<proteinExistence type="predicted"/>
<gene>
    <name evidence="2" type="ORF">X474_23375</name>
</gene>
<accession>A0A0D2HM08</accession>
<feature type="non-terminal residue" evidence="2">
    <location>
        <position position="1"/>
    </location>
</feature>
<organism evidence="2 3">
    <name type="scientific">Dethiosulfatarculus sandiegensis</name>
    <dbReference type="NCBI Taxonomy" id="1429043"/>
    <lineage>
        <taxon>Bacteria</taxon>
        <taxon>Pseudomonadati</taxon>
        <taxon>Thermodesulfobacteriota</taxon>
        <taxon>Desulfarculia</taxon>
        <taxon>Desulfarculales</taxon>
        <taxon>Desulfarculaceae</taxon>
        <taxon>Dethiosulfatarculus</taxon>
    </lineage>
</organism>
<dbReference type="InParanoid" id="A0A0D2HM08"/>
<dbReference type="AlphaFoldDB" id="A0A0D2HM08"/>
<dbReference type="PANTHER" id="PTHR46889:SF4">
    <property type="entry name" value="TRANSPOSASE INSO FOR INSERTION SEQUENCE ELEMENT IS911B-RELATED"/>
    <property type="match status" value="1"/>
</dbReference>
<dbReference type="STRING" id="1429043.X474_23375"/>